<evidence type="ECO:0000256" key="1">
    <source>
        <dbReference type="SAM" id="MobiDB-lite"/>
    </source>
</evidence>
<dbReference type="Proteomes" id="UP000004915">
    <property type="component" value="Unassembled WGS sequence"/>
</dbReference>
<feature type="compositionally biased region" description="Basic and acidic residues" evidence="1">
    <location>
        <begin position="107"/>
        <end position="120"/>
    </location>
</feature>
<sequence>MTTPVGSIRIDLSIDGSNLGDEITAAVQKHVKAALGELNEVLAEVQAQMESTSRASASAATGVGQAGKAAREATGGMSDMQQASQAAAQATKTAGDAARAAGSGMDDMGRASDGAADRTSKAGRAASQASGEFGRFSRAAERASAVSKQLGSGVGQAASGFVRAGDAVLGAVGKFAKWTGIGAAVSGAIGGVAGSFSVLQLGMNRLTSIENARSTLQGLGHDARSVEGIMDSALTAVKGTAFGLGEAATVAASAVAAGVQPGEDLTRTLKLVGDAAAIAKTDMQSMGAIFNKVATSNKVQGEVMAQLHDRGIPILQLLSEEIGKTAEETAKMASDGKIDFETFRNAIERGMGGAALKAGETFEGAMANMRAALGRLGAEILKGPFESAPAVIGRVTEGIDVATDAVKGMVTYLRTGEVTDTFRDVFGRGDMSRRVLAGLERVRTVARQVRDGFEELQAAWRGDDGAADWATKAVDFVRDSLARVWDIAKQLGPALAGIAASFAKASAAVGVSAWTIFLRTAEALVPILTTIADLITSHQGVVTALVAAYALLKTGFIGAAVAAKGLAVIKTVTGWMTGLIGVTTAAGTVMSTTLTTVATDADGLGSSMGGLGERTKKGMRETLRSLKALRGEIGTTMLMAGTAATATSSGIAQTIGALSSVAGGALAGSIFGPAGAAIGAGIGGGIALASYLLGENARAARAAAAAQAELAQQVQRAKEAQLASLGAQKELNAALLESAGVVDEAAVAAVARTIDNLPEMLRGRLSDEQVQGVVESIQKLGVSSESLASQLTRGGPALDATLAALRAMGGPDGERAADALLGVAARFDHARTRAEAAAPALSEMAQKMGVDVLQAADDLSVALKAVPQNIPLNMDMPGAEALVGLLREAGAAVEVLGDGTVHLDVNDERVRDAITVVDSLGWAIKQVPDTKQIEITVKTDEAALQRFISQMTTEMQKFTTLWITPQLTGEIPAGQPRPNPTAGGNALDPGFFIPGGRADGGVLPGYSPGRDNMLVPLSGGEGIIIPEAMRALGGSWLYQLNSRFRPGISRRGYADGGVHRGSGALPGPVFDTRDDDEPLKLLEDIRDLLAGAGPTTAPLNVTAREVSTLADRAVGRMAGMTPGGTGPFGTPIAPRHRGYEMAAAAISALGGDPEKWLGAEPVSYWRERINESVQAVQQATSAMGPVVSDMGRYVEALQEFARTGDLSAVQGVGLSATDSVITAITSARNKKTGRLSDTEIGALIEQTLGPSGYVGVLDERNASLVKSLQSFRDKVAKGSGTMTGGALVAGLPAHTGAATFSTSGLMPATAALGQAVLQMFPQIREIGGYRQDPHPDHPSGRAIDIMIPGGTTRGGRNPAGEALGDQIWNWLMSTGIVDPKGSLWKTDVGGDHFDHIHARIAEGMENAAIQAGLIPAAAGTPAASLGGLSATGGATPVFVTNWPGTGGMGMPPGLQPILDAAAQGSGEAASNVLGDVMSAVASLGQEDWAKRDASYATLNKLVRDRNPMALAAALGLDVEDFTRQGGGHGDITANDGPGYDSSGRLYSDTAALLDRTFTSLNAQLAAMRDQMVSVIEQVSHKLNDAALEPIVKAGVQSALEGLKDSVSHAIGTAMGQAAAPPIADAVRQGMASLPIATSGGDSGGNAFSGLIPGMASGGPVYGGVAGRDSVPALLMPGEHVLTTDDVARLGGQSGVYAFRAALARTGGVRGFATGGAVVNDVVGAEFFGVSQIPIIGLVVNILIRVLLSVLGVQIQARDTLLQMTDEFRQFRGDFQAFDASGRLLNDTSALVDRAQSSEEMAAQERIRILKIVIEALIRYIIEKVIVPIGKAVANAAISAGASAAGAAINTQAPGVGGIVSSLITAAGQAGVDIIADVGTDLALAISETVIAVVAEGLQSLFPDLMTTIFGGGLLSVLLDPIGNILGNTFGGLLGGITSLLAGLFGGAATLIPGLPFDRGGIAYGTGLMPKATIAPERVLSPRQTELFERMVAALERNPRAATGSTTIVDVGGITVAGGPEAGERVRAGLMELMH</sequence>
<dbReference type="eggNOG" id="COG3941">
    <property type="taxonomic scope" value="Bacteria"/>
</dbReference>
<dbReference type="EMBL" id="AGVE01000042">
    <property type="protein sequence ID" value="EHI13141.1"/>
    <property type="molecule type" value="Genomic_DNA"/>
</dbReference>
<evidence type="ECO:0000313" key="5">
    <source>
        <dbReference type="EMBL" id="EHI13141.1"/>
    </source>
</evidence>
<comment type="caution">
    <text evidence="5">The sequence shown here is derived from an EMBL/GenBank/DDBJ whole genome shotgun (WGS) entry which is preliminary data.</text>
</comment>
<dbReference type="InterPro" id="IPR058593">
    <property type="entry name" value="ARB_07466-like_C"/>
</dbReference>
<proteinExistence type="predicted"/>
<keyword evidence="2" id="KW-0472">Membrane</keyword>
<feature type="domain" description="ARB-07466-like C-terminal" evidence="4">
    <location>
        <begin position="1303"/>
        <end position="1373"/>
    </location>
</feature>
<dbReference type="eggNOG" id="COG4991">
    <property type="taxonomic scope" value="Bacteria"/>
</dbReference>
<organism evidence="5 6">
    <name type="scientific">Mycolicibacterium thermoresistibile (strain ATCC 19527 / DSM 44167 / CIP 105390 / JCM 6362 / NCTC 10409 / 316)</name>
    <name type="common">Mycobacterium thermoresistibile</name>
    <dbReference type="NCBI Taxonomy" id="1078020"/>
    <lineage>
        <taxon>Bacteria</taxon>
        <taxon>Bacillati</taxon>
        <taxon>Actinomycetota</taxon>
        <taxon>Actinomycetes</taxon>
        <taxon>Mycobacteriales</taxon>
        <taxon>Mycobacteriaceae</taxon>
        <taxon>Mycolicibacterium</taxon>
    </lineage>
</organism>
<dbReference type="RefSeq" id="WP_003925128.1">
    <property type="nucleotide sequence ID" value="NZ_AGVE01000042.1"/>
</dbReference>
<dbReference type="PATRIC" id="fig|1078020.3.peg.1603"/>
<keyword evidence="5" id="KW-0808">Transferase</keyword>
<evidence type="ECO:0000259" key="3">
    <source>
        <dbReference type="Pfam" id="PF20155"/>
    </source>
</evidence>
<feature type="compositionally biased region" description="Low complexity" evidence="1">
    <location>
        <begin position="76"/>
        <end position="106"/>
    </location>
</feature>
<accession>G7CF62</accession>
<keyword evidence="5" id="KW-0418">Kinase</keyword>
<dbReference type="InterPro" id="IPR013491">
    <property type="entry name" value="Tape_meas_N"/>
</dbReference>
<name>G7CF62_MYCT3</name>
<feature type="domain" description="Tape measure protein N-terminal" evidence="3">
    <location>
        <begin position="206"/>
        <end position="380"/>
    </location>
</feature>
<reference evidence="5 6" key="1">
    <citation type="submission" date="2011-11" db="EMBL/GenBank/DDBJ databases">
        <authorList>
            <consortium name="Tuberculosis Structural Genomics Consortium"/>
            <person name="Ioerger T.R."/>
        </authorList>
    </citation>
    <scope>NUCLEOTIDE SEQUENCE [LARGE SCALE GENOMIC DNA]</scope>
    <source>
        <strain evidence="6">ATCC 19527 / DSM 44167 / CIP 105390 / JCM 6362 / NCTC 10409 / 316</strain>
    </source>
</reference>
<dbReference type="GO" id="GO:0016301">
    <property type="term" value="F:kinase activity"/>
    <property type="evidence" value="ECO:0007669"/>
    <property type="project" value="UniProtKB-KW"/>
</dbReference>
<evidence type="ECO:0000256" key="2">
    <source>
        <dbReference type="SAM" id="Phobius"/>
    </source>
</evidence>
<gene>
    <name evidence="5" type="ORF">KEK_08167</name>
</gene>
<keyword evidence="2" id="KW-1133">Transmembrane helix</keyword>
<feature type="region of interest" description="Disordered" evidence="1">
    <location>
        <begin position="54"/>
        <end position="133"/>
    </location>
</feature>
<dbReference type="NCBIfam" id="TIGR02675">
    <property type="entry name" value="tape_meas_nterm"/>
    <property type="match status" value="1"/>
</dbReference>
<dbReference type="Pfam" id="PF26571">
    <property type="entry name" value="VldE"/>
    <property type="match status" value="1"/>
</dbReference>
<dbReference type="Pfam" id="PF20155">
    <property type="entry name" value="TMP_3"/>
    <property type="match status" value="1"/>
</dbReference>
<protein>
    <submittedName>
        <fullName evidence="5">Signal transduction histidine kinase</fullName>
    </submittedName>
</protein>
<keyword evidence="2" id="KW-0812">Transmembrane</keyword>
<evidence type="ECO:0000313" key="6">
    <source>
        <dbReference type="Proteomes" id="UP000004915"/>
    </source>
</evidence>
<feature type="transmembrane region" description="Helical" evidence="2">
    <location>
        <begin position="1734"/>
        <end position="1754"/>
    </location>
</feature>
<evidence type="ECO:0000259" key="4">
    <source>
        <dbReference type="Pfam" id="PF26571"/>
    </source>
</evidence>
<keyword evidence="6" id="KW-1185">Reference proteome</keyword>